<dbReference type="EMBL" id="CM039178">
    <property type="protein sequence ID" value="KAH9676998.1"/>
    <property type="molecule type" value="Genomic_DNA"/>
</dbReference>
<name>A0ACB8HQD2_CITSI</name>
<evidence type="ECO:0000313" key="1">
    <source>
        <dbReference type="EMBL" id="KAH9676998.1"/>
    </source>
</evidence>
<reference evidence="2" key="1">
    <citation type="journal article" date="2023" name="Hortic. Res.">
        <title>A chromosome-level phased genome enabling allele-level studies in sweet orange: a case study on citrus Huanglongbing tolerance.</title>
        <authorList>
            <person name="Wu B."/>
            <person name="Yu Q."/>
            <person name="Deng Z."/>
            <person name="Duan Y."/>
            <person name="Luo F."/>
            <person name="Gmitter F. Jr."/>
        </authorList>
    </citation>
    <scope>NUCLEOTIDE SEQUENCE [LARGE SCALE GENOMIC DNA]</scope>
    <source>
        <strain evidence="2">cv. Valencia</strain>
    </source>
</reference>
<accession>A0ACB8HQD2</accession>
<dbReference type="Proteomes" id="UP000829398">
    <property type="component" value="Chromosome 9"/>
</dbReference>
<comment type="caution">
    <text evidence="1">The sequence shown here is derived from an EMBL/GenBank/DDBJ whole genome shotgun (WGS) entry which is preliminary data.</text>
</comment>
<keyword evidence="2" id="KW-1185">Reference proteome</keyword>
<sequence length="558" mass="63447">MANKISGQGTTRCTETPRPPGRSCITKILAEFADIPVSGVARHVSHSNAAIPIGLSPCLFLLSVWLQFLISFSIPPHNNKLRTERDIHSHSHSPFPLSSDLRTYPTLLSIYAVVLSLYLHAYAIRSDQEQFARMVVSFKYWDDCIEAEDLKEMWKEVEVSTEWIDAGEDRGQKVHLSRDPDGQPYLTQTEMRAVAYIVVRRHFRSQIDPDMICAIAELESDRQLLAVRYDKKSKEAKVGLMQITHKNAVWLFSEMGYRLYDVEQNPDLLFRPLVSIYFGAAYLKWLSTFQDKERTEEFVIRAYKGGTKKATHKSTLPYWKSYISVKESLPSRKFFDDGPSPANASGAPPPVHAGASESSGTEYWDSITTPEDMEQMWAHPDVVKEWTRSGEKRGKVRFSHDAKKRSYLSRVELKAVAEIILSKYFSTKGVKPTYLCAIAEMVSMRFVNGVSPRIGLMGIDYSTAFWIYMELGYRAYKVDSADDLTKPFVSMYFGAAYLSYLSEYEGKERTPQFVVQAYLEGPKNVNLQETGPSWLKFEQALGNYEATKSKIQSTCAIL</sequence>
<evidence type="ECO:0000313" key="2">
    <source>
        <dbReference type="Proteomes" id="UP000829398"/>
    </source>
</evidence>
<protein>
    <submittedName>
        <fullName evidence="1">Transglycosylase</fullName>
    </submittedName>
</protein>
<organism evidence="1 2">
    <name type="scientific">Citrus sinensis</name>
    <name type="common">Sweet orange</name>
    <name type="synonym">Citrus aurantium var. sinensis</name>
    <dbReference type="NCBI Taxonomy" id="2711"/>
    <lineage>
        <taxon>Eukaryota</taxon>
        <taxon>Viridiplantae</taxon>
        <taxon>Streptophyta</taxon>
        <taxon>Embryophyta</taxon>
        <taxon>Tracheophyta</taxon>
        <taxon>Spermatophyta</taxon>
        <taxon>Magnoliopsida</taxon>
        <taxon>eudicotyledons</taxon>
        <taxon>Gunneridae</taxon>
        <taxon>Pentapetalae</taxon>
        <taxon>rosids</taxon>
        <taxon>malvids</taxon>
        <taxon>Sapindales</taxon>
        <taxon>Rutaceae</taxon>
        <taxon>Aurantioideae</taxon>
        <taxon>Citrus</taxon>
    </lineage>
</organism>
<proteinExistence type="predicted"/>
<gene>
    <name evidence="1" type="ORF">KPL71_025235</name>
</gene>